<protein>
    <submittedName>
        <fullName evidence="3">Undecaprenyl diphosphate synthase</fullName>
    </submittedName>
</protein>
<dbReference type="InterPro" id="IPR001441">
    <property type="entry name" value="UPP_synth-like"/>
</dbReference>
<evidence type="ECO:0000313" key="3">
    <source>
        <dbReference type="EMBL" id="OEH78196.1"/>
    </source>
</evidence>
<organism evidence="3 4">
    <name type="scientific">Cyclospora cayetanensis</name>
    <dbReference type="NCBI Taxonomy" id="88456"/>
    <lineage>
        <taxon>Eukaryota</taxon>
        <taxon>Sar</taxon>
        <taxon>Alveolata</taxon>
        <taxon>Apicomplexa</taxon>
        <taxon>Conoidasida</taxon>
        <taxon>Coccidia</taxon>
        <taxon>Eucoccidiorida</taxon>
        <taxon>Eimeriorina</taxon>
        <taxon>Eimeriidae</taxon>
        <taxon>Cyclospora</taxon>
    </lineage>
</organism>
<dbReference type="InParanoid" id="A0A1D3D425"/>
<dbReference type="FunCoup" id="A0A1D3D425">
    <property type="interactions" value="122"/>
</dbReference>
<dbReference type="Gene3D" id="3.40.1180.10">
    <property type="entry name" value="Decaprenyl diphosphate synthase-like"/>
    <property type="match status" value="1"/>
</dbReference>
<dbReference type="PANTHER" id="PTHR10291">
    <property type="entry name" value="DEHYDRODOLICHYL DIPHOSPHATE SYNTHASE FAMILY MEMBER"/>
    <property type="match status" value="1"/>
</dbReference>
<evidence type="ECO:0000256" key="2">
    <source>
        <dbReference type="ARBA" id="ARBA00022679"/>
    </source>
</evidence>
<name>A0A1D3D425_9EIME</name>
<gene>
    <name evidence="3" type="ORF">cyc_07772</name>
</gene>
<dbReference type="InterPro" id="IPR036424">
    <property type="entry name" value="UPP_synth-like_sf"/>
</dbReference>
<proteinExistence type="inferred from homology"/>
<dbReference type="EMBL" id="JROU02000823">
    <property type="protein sequence ID" value="OEH78196.1"/>
    <property type="molecule type" value="Genomic_DNA"/>
</dbReference>
<dbReference type="VEuPathDB" id="ToxoDB:LOC34623665"/>
<evidence type="ECO:0000313" key="4">
    <source>
        <dbReference type="Proteomes" id="UP000095192"/>
    </source>
</evidence>
<dbReference type="PANTHER" id="PTHR10291:SF43">
    <property type="entry name" value="DEHYDRODOLICHYL DIPHOSPHATE SYNTHASE COMPLEX SUBUNIT DHDDS"/>
    <property type="match status" value="1"/>
</dbReference>
<comment type="similarity">
    <text evidence="1">Belongs to the UPP synthase family.</text>
</comment>
<dbReference type="Proteomes" id="UP000095192">
    <property type="component" value="Unassembled WGS sequence"/>
</dbReference>
<keyword evidence="4" id="KW-1185">Reference proteome</keyword>
<dbReference type="VEuPathDB" id="ToxoDB:cyc_07772"/>
<accession>A0A1D3D425</accession>
<dbReference type="GO" id="GO:0016094">
    <property type="term" value="P:polyprenol biosynthetic process"/>
    <property type="evidence" value="ECO:0007669"/>
    <property type="project" value="TreeGrafter"/>
</dbReference>
<dbReference type="GO" id="GO:0005783">
    <property type="term" value="C:endoplasmic reticulum"/>
    <property type="evidence" value="ECO:0007669"/>
    <property type="project" value="TreeGrafter"/>
</dbReference>
<dbReference type="AlphaFoldDB" id="A0A1D3D425"/>
<dbReference type="SUPFAM" id="SSF64005">
    <property type="entry name" value="Undecaprenyl diphosphate synthase"/>
    <property type="match status" value="1"/>
</dbReference>
<dbReference type="Pfam" id="PF01255">
    <property type="entry name" value="Prenyltransf"/>
    <property type="match status" value="1"/>
</dbReference>
<keyword evidence="2" id="KW-0808">Transferase</keyword>
<sequence length="200" mass="22055">MSERIRLVVVGDLSFVGDRLREAAAAAERETAGNDRLLLRLCVSYGARHEVHRITSPLHLENEGSGSAAPQWAALSKAEQHSSRRGSNTAMPICQQLRSALIQGKWTPDEHLSQLGTAFFMALQGGNCPLPDMLIRTSGEARLSDFLLCEVSEGCFFHFVPVLWPDVRPWHLLLCLLHRQLFSFAAVTRAAAVSRLIAPS</sequence>
<reference evidence="3 4" key="1">
    <citation type="journal article" date="2016" name="BMC Genomics">
        <title>Comparative genomics reveals Cyclospora cayetanensis possesses coccidia-like metabolism and invasion components but unique surface antigens.</title>
        <authorList>
            <person name="Liu S."/>
            <person name="Wang L."/>
            <person name="Zheng H."/>
            <person name="Xu Z."/>
            <person name="Roellig D.M."/>
            <person name="Li N."/>
            <person name="Frace M.A."/>
            <person name="Tang K."/>
            <person name="Arrowood M.J."/>
            <person name="Moss D.M."/>
            <person name="Zhang L."/>
            <person name="Feng Y."/>
            <person name="Xiao L."/>
        </authorList>
    </citation>
    <scope>NUCLEOTIDE SEQUENCE [LARGE SCALE GENOMIC DNA]</scope>
    <source>
        <strain evidence="3 4">CHN_HEN01</strain>
    </source>
</reference>
<evidence type="ECO:0000256" key="1">
    <source>
        <dbReference type="ARBA" id="ARBA00005432"/>
    </source>
</evidence>
<dbReference type="GO" id="GO:0045547">
    <property type="term" value="F:ditrans,polycis-polyprenyl diphosphate synthase [(2E,6E)-farnesyl diphosphate specific] activity"/>
    <property type="evidence" value="ECO:0007669"/>
    <property type="project" value="TreeGrafter"/>
</dbReference>
<comment type="caution">
    <text evidence="3">The sequence shown here is derived from an EMBL/GenBank/DDBJ whole genome shotgun (WGS) entry which is preliminary data.</text>
</comment>